<feature type="compositionally biased region" description="Basic and acidic residues" evidence="1">
    <location>
        <begin position="517"/>
        <end position="533"/>
    </location>
</feature>
<reference evidence="3" key="1">
    <citation type="journal article" date="2019" name="Mol. Biol. Evol.">
        <title>Blast fungal genomes show frequent chromosomal changes, gene gains and losses, and effector gene turnover.</title>
        <authorList>
            <person name="Gomez Luciano L.B."/>
            <person name="Jason Tsai I."/>
            <person name="Chuma I."/>
            <person name="Tosa Y."/>
            <person name="Chen Y.H."/>
            <person name="Li J.Y."/>
            <person name="Li M.Y."/>
            <person name="Jade Lu M.Y."/>
            <person name="Nakayashiki H."/>
            <person name="Li W.H."/>
        </authorList>
    </citation>
    <scope>NUCLEOTIDE SEQUENCE</scope>
    <source>
        <strain evidence="3">NI907</strain>
    </source>
</reference>
<protein>
    <submittedName>
        <fullName evidence="3">Uncharacterized protein</fullName>
    </submittedName>
</protein>
<feature type="region of interest" description="Disordered" evidence="1">
    <location>
        <begin position="1"/>
        <end position="76"/>
    </location>
</feature>
<dbReference type="KEGG" id="pgri:PgNI_04383"/>
<feature type="compositionally biased region" description="Polar residues" evidence="1">
    <location>
        <begin position="139"/>
        <end position="150"/>
    </location>
</feature>
<feature type="region of interest" description="Disordered" evidence="1">
    <location>
        <begin position="136"/>
        <end position="250"/>
    </location>
</feature>
<gene>
    <name evidence="3" type="ORF">PgNI_04383</name>
</gene>
<feature type="compositionally biased region" description="Basic and acidic residues" evidence="1">
    <location>
        <begin position="103"/>
        <end position="124"/>
    </location>
</feature>
<feature type="region of interest" description="Disordered" evidence="1">
    <location>
        <begin position="91"/>
        <end position="124"/>
    </location>
</feature>
<sequence>MEGSPAEPLSTPSGNEARESVIIEAAAATPLDPLAPGSNDLQPPSMAAAAVSSTGPSPESPATKDDAAAERAKHPLAINRLKLADLIRAAKQLPGRGSQSGRRLPDRPLEEARKLAHRPASEDYWKRGDELLPHLAKETGQSLVKHSSSARGRRGSIKDPNYGRLSPPGDIEMGDCKDERQVPHSDRLQSSTRGGFHPDRFAMVAEASGRELEPSPPPVLSMSAKGANTEPLGRVRGQRGHEDPSQTHSHDALISNKVCVKREISQSPPTQVGEPQVAANEVSLPTTKLSLECQKRGFNPAFLASKHENGTWSCSVTVLNKTVTTESIYENEWLAKHEAALMGLDIARGLPPDKVSSGKKPRYYMRSAAGQPLASRGGPPGPHQEPLRNRSSTAEPGYSLRSAADGSAQNTSYSNSRFPQPALPTRMSDPIAGGSLGHISFQPLSLSAPNPVALLQLQHREQRIRQIEMRIGVSIPWAFREDDLAVQAFVTGLHLGEGKIHAAQVQTMVSMSGSNTYRERSPLRGTDVPDARGRANVSRSGEPPRARSQSPKWETKADSSVSARRFWGDYYPAVNVDRYRQNH</sequence>
<accession>A0A6P8BEM5</accession>
<feature type="compositionally biased region" description="Basic and acidic residues" evidence="1">
    <location>
        <begin position="62"/>
        <end position="73"/>
    </location>
</feature>
<evidence type="ECO:0000256" key="1">
    <source>
        <dbReference type="SAM" id="MobiDB-lite"/>
    </source>
</evidence>
<feature type="compositionally biased region" description="Basic and acidic residues" evidence="1">
    <location>
        <begin position="174"/>
        <end position="187"/>
    </location>
</feature>
<feature type="compositionally biased region" description="Low complexity" evidence="1">
    <location>
        <begin position="25"/>
        <end position="36"/>
    </location>
</feature>
<evidence type="ECO:0000313" key="3">
    <source>
        <dbReference type="RefSeq" id="XP_030985561.1"/>
    </source>
</evidence>
<feature type="region of interest" description="Disordered" evidence="1">
    <location>
        <begin position="370"/>
        <end position="430"/>
    </location>
</feature>
<dbReference type="Proteomes" id="UP000515153">
    <property type="component" value="Unplaced"/>
</dbReference>
<feature type="compositionally biased region" description="Basic and acidic residues" evidence="1">
    <location>
        <begin position="239"/>
        <end position="250"/>
    </location>
</feature>
<dbReference type="AlphaFoldDB" id="A0A6P8BEM5"/>
<dbReference type="RefSeq" id="XP_030985561.1">
    <property type="nucleotide sequence ID" value="XM_031124430.1"/>
</dbReference>
<organism evidence="2 3">
    <name type="scientific">Pyricularia grisea</name>
    <name type="common">Crabgrass-specific blast fungus</name>
    <name type="synonym">Magnaporthe grisea</name>
    <dbReference type="NCBI Taxonomy" id="148305"/>
    <lineage>
        <taxon>Eukaryota</taxon>
        <taxon>Fungi</taxon>
        <taxon>Dikarya</taxon>
        <taxon>Ascomycota</taxon>
        <taxon>Pezizomycotina</taxon>
        <taxon>Sordariomycetes</taxon>
        <taxon>Sordariomycetidae</taxon>
        <taxon>Magnaporthales</taxon>
        <taxon>Pyriculariaceae</taxon>
        <taxon>Pyricularia</taxon>
    </lineage>
</organism>
<reference evidence="3" key="3">
    <citation type="submission" date="2025-08" db="UniProtKB">
        <authorList>
            <consortium name="RefSeq"/>
        </authorList>
    </citation>
    <scope>IDENTIFICATION</scope>
    <source>
        <strain evidence="3">NI907</strain>
    </source>
</reference>
<name>A0A6P8BEM5_PYRGI</name>
<feature type="compositionally biased region" description="Polar residues" evidence="1">
    <location>
        <begin position="407"/>
        <end position="418"/>
    </location>
</feature>
<feature type="region of interest" description="Disordered" evidence="1">
    <location>
        <begin position="513"/>
        <end position="560"/>
    </location>
</feature>
<keyword evidence="2" id="KW-1185">Reference proteome</keyword>
<dbReference type="GeneID" id="41959339"/>
<evidence type="ECO:0000313" key="2">
    <source>
        <dbReference type="Proteomes" id="UP000515153"/>
    </source>
</evidence>
<feature type="compositionally biased region" description="Polar residues" evidence="1">
    <location>
        <begin position="547"/>
        <end position="560"/>
    </location>
</feature>
<proteinExistence type="predicted"/>
<reference evidence="3" key="2">
    <citation type="submission" date="2019-10" db="EMBL/GenBank/DDBJ databases">
        <authorList>
            <consortium name="NCBI Genome Project"/>
        </authorList>
    </citation>
    <scope>NUCLEOTIDE SEQUENCE</scope>
    <source>
        <strain evidence="3">NI907</strain>
    </source>
</reference>